<keyword evidence="9" id="KW-1185">Reference proteome</keyword>
<evidence type="ECO:0000256" key="4">
    <source>
        <dbReference type="ARBA" id="ARBA00022729"/>
    </source>
</evidence>
<reference evidence="8" key="1">
    <citation type="submission" date="2021-01" db="UniProtKB">
        <authorList>
            <consortium name="EnsemblMetazoa"/>
        </authorList>
    </citation>
    <scope>IDENTIFICATION</scope>
</reference>
<dbReference type="GO" id="GO:0005773">
    <property type="term" value="C:vacuole"/>
    <property type="evidence" value="ECO:0007669"/>
    <property type="project" value="TreeGrafter"/>
</dbReference>
<evidence type="ECO:0000313" key="9">
    <source>
        <dbReference type="Proteomes" id="UP000594262"/>
    </source>
</evidence>
<dbReference type="Proteomes" id="UP000594262">
    <property type="component" value="Unplaced"/>
</dbReference>
<keyword evidence="4" id="KW-0732">Signal</keyword>
<dbReference type="EnsemblMetazoa" id="CLYHEMT000440.1">
    <property type="protein sequence ID" value="CLYHEMP000440.1"/>
    <property type="gene ID" value="CLYHEMG000440"/>
</dbReference>
<dbReference type="PROSITE" id="PS51273">
    <property type="entry name" value="GATASE_TYPE_1"/>
    <property type="match status" value="1"/>
</dbReference>
<feature type="active site" evidence="7">
    <location>
        <position position="239"/>
    </location>
</feature>
<keyword evidence="5 7" id="KW-0378">Hydrolase</keyword>
<evidence type="ECO:0000256" key="5">
    <source>
        <dbReference type="ARBA" id="ARBA00022801"/>
    </source>
</evidence>
<dbReference type="AlphaFoldDB" id="A0A7M5UIY9"/>
<dbReference type="FunFam" id="3.40.50.880:FF:000024">
    <property type="entry name" value="Folate gamma-glutamyl hydrolase"/>
    <property type="match status" value="1"/>
</dbReference>
<dbReference type="Gene3D" id="3.40.50.880">
    <property type="match status" value="1"/>
</dbReference>
<proteinExistence type="inferred from homology"/>
<accession>A0A7M5UIY9</accession>
<comment type="subcellular location">
    <subcellularLocation>
        <location evidence="1">Secreted</location>
        <location evidence="1">Extracellular space</location>
    </subcellularLocation>
</comment>
<evidence type="ECO:0000256" key="1">
    <source>
        <dbReference type="ARBA" id="ARBA00004239"/>
    </source>
</evidence>
<dbReference type="InterPro" id="IPR029062">
    <property type="entry name" value="Class_I_gatase-like"/>
</dbReference>
<name>A0A7M5UIY9_9CNID</name>
<organism evidence="8 9">
    <name type="scientific">Clytia hemisphaerica</name>
    <dbReference type="NCBI Taxonomy" id="252671"/>
    <lineage>
        <taxon>Eukaryota</taxon>
        <taxon>Metazoa</taxon>
        <taxon>Cnidaria</taxon>
        <taxon>Hydrozoa</taxon>
        <taxon>Hydroidolina</taxon>
        <taxon>Leptothecata</taxon>
        <taxon>Obeliida</taxon>
        <taxon>Clytiidae</taxon>
        <taxon>Clytia</taxon>
    </lineage>
</organism>
<keyword evidence="3" id="KW-0964">Secreted</keyword>
<dbReference type="GO" id="GO:0005576">
    <property type="term" value="C:extracellular region"/>
    <property type="evidence" value="ECO:0007669"/>
    <property type="project" value="UniProtKB-SubCell"/>
</dbReference>
<dbReference type="RefSeq" id="XP_066919971.1">
    <property type="nucleotide sequence ID" value="XM_067063870.1"/>
</dbReference>
<dbReference type="GO" id="GO:0046900">
    <property type="term" value="P:tetrahydrofolylpolyglutamate metabolic process"/>
    <property type="evidence" value="ECO:0007669"/>
    <property type="project" value="TreeGrafter"/>
</dbReference>
<dbReference type="EC" id="3.4.19.9" evidence="7"/>
<dbReference type="Pfam" id="PF07722">
    <property type="entry name" value="Peptidase_C26"/>
    <property type="match status" value="1"/>
</dbReference>
<dbReference type="GeneID" id="136807265"/>
<evidence type="ECO:0000256" key="2">
    <source>
        <dbReference type="ARBA" id="ARBA00011083"/>
    </source>
</evidence>
<comment type="catalytic activity">
    <reaction evidence="7">
        <text>(6S)-5,6,7,8-tetrahydrofolyl-(gamma-L-Glu)(n) + (n-1) H2O = (6S)-5,6,7,8-tetrahydrofolate + (n-1) L-glutamate</text>
        <dbReference type="Rhea" id="RHEA:56784"/>
        <dbReference type="Rhea" id="RHEA-COMP:14738"/>
        <dbReference type="ChEBI" id="CHEBI:15377"/>
        <dbReference type="ChEBI" id="CHEBI:29985"/>
        <dbReference type="ChEBI" id="CHEBI:57453"/>
        <dbReference type="ChEBI" id="CHEBI:141005"/>
        <dbReference type="EC" id="3.4.19.9"/>
    </reaction>
</comment>
<evidence type="ECO:0000256" key="3">
    <source>
        <dbReference type="ARBA" id="ARBA00022525"/>
    </source>
</evidence>
<evidence type="ECO:0000313" key="8">
    <source>
        <dbReference type="EnsemblMetazoa" id="CLYHEMP000440.1"/>
    </source>
</evidence>
<dbReference type="SUPFAM" id="SSF52317">
    <property type="entry name" value="Class I glutamine amidotransferase-like"/>
    <property type="match status" value="1"/>
</dbReference>
<feature type="active site" description="Proton donor" evidence="6">
    <location>
        <position position="239"/>
    </location>
</feature>
<sequence>MEKLAYLLLIGYFINTSQSRDQQLNNRPIIGVLAQHFHPDDPFPVPGDCYISASYVKYLESAGARVVPIKINQKPEIIEKLLSSVNGVLFPGGDSDVMNSPFQRNAKMAFEYAVSQRNAGNFFPIWGTCMGFQQLSVLVAQSNVLSAIKGTWDRPMKLPDLNRDGRMIHEMSDEIFDAVRFEPLTYNAHYNCVSMDSYKKSEHLQNFFKVLSTNVDSNGKVFISTMEANDFPIYAVQWHPEMNSFEFDNAEGLGPNIPHTSNAVLLAQHMANFFVNEAKKNFNKFESKEEEQKHLIYNYQTVFSAKYNVFGEQKYVFRT</sequence>
<feature type="active site" description="Nucleophile" evidence="6 7">
    <location>
        <position position="129"/>
    </location>
</feature>
<dbReference type="InterPro" id="IPR011697">
    <property type="entry name" value="Peptidase_C26"/>
</dbReference>
<evidence type="ECO:0000256" key="7">
    <source>
        <dbReference type="PROSITE-ProRule" id="PRU00607"/>
    </source>
</evidence>
<dbReference type="GO" id="GO:0034722">
    <property type="term" value="F:gamma-glutamyl-peptidase activity"/>
    <property type="evidence" value="ECO:0007669"/>
    <property type="project" value="UniProtKB-UniRule"/>
</dbReference>
<dbReference type="PANTHER" id="PTHR11315:SF0">
    <property type="entry name" value="FOLATE GAMMA-GLUTAMYL HYDROLASE"/>
    <property type="match status" value="1"/>
</dbReference>
<comment type="similarity">
    <text evidence="2">Belongs to the peptidase C26 family.</text>
</comment>
<dbReference type="PANTHER" id="PTHR11315">
    <property type="entry name" value="PROTEASE FAMILY C26 GAMMA-GLUTAMYL HYDROLASE"/>
    <property type="match status" value="1"/>
</dbReference>
<dbReference type="InterPro" id="IPR015527">
    <property type="entry name" value="Pept_C26_g-glut_hydrolase"/>
</dbReference>
<evidence type="ECO:0000256" key="6">
    <source>
        <dbReference type="PIRSR" id="PIRSR615527-1"/>
    </source>
</evidence>
<dbReference type="PROSITE" id="PS51275">
    <property type="entry name" value="PEPTIDASE_C26_GGH"/>
    <property type="match status" value="1"/>
</dbReference>
<protein>
    <recommendedName>
        <fullName evidence="7">folate gamma-glutamyl hydrolase</fullName>
        <ecNumber evidence="7">3.4.19.9</ecNumber>
    </recommendedName>
</protein>
<dbReference type="OrthoDB" id="64220at2759"/>